<evidence type="ECO:0000313" key="2">
    <source>
        <dbReference type="EMBL" id="PJR05166.1"/>
    </source>
</evidence>
<dbReference type="InterPro" id="IPR001173">
    <property type="entry name" value="Glyco_trans_2-like"/>
</dbReference>
<evidence type="ECO:0000313" key="3">
    <source>
        <dbReference type="Proteomes" id="UP000231960"/>
    </source>
</evidence>
<protein>
    <submittedName>
        <fullName evidence="2">Glycosyl transferase family 2</fullName>
    </submittedName>
</protein>
<feature type="domain" description="Glycosyltransferase 2-like" evidence="1">
    <location>
        <begin position="4"/>
        <end position="138"/>
    </location>
</feature>
<dbReference type="EMBL" id="NIPO01000001">
    <property type="protein sequence ID" value="PJR05166.1"/>
    <property type="molecule type" value="Genomic_DNA"/>
</dbReference>
<dbReference type="OrthoDB" id="9771846at2"/>
<dbReference type="PANTHER" id="PTHR43179">
    <property type="entry name" value="RHAMNOSYLTRANSFERASE WBBL"/>
    <property type="match status" value="1"/>
</dbReference>
<keyword evidence="3" id="KW-1185">Reference proteome</keyword>
<dbReference type="GO" id="GO:0016740">
    <property type="term" value="F:transferase activity"/>
    <property type="evidence" value="ECO:0007669"/>
    <property type="project" value="UniProtKB-KW"/>
</dbReference>
<sequence length="374" mass="43191">MKLSVVILNYNVRFFLEQCLLSVQDALKGIDSEIIVVDNDSKDDSCEMVRQLFPEVILIENKENTGFPKGNNIGVAQAKGKYLCILNPDTVVSEDTFSKLLGFAQTKQNLGIVGCKLIDGTGNFLPESKRNVPTPKISLLKMLGKSEKYYANHLTENQVGRASVFVGAFMFVERQKYLEMNGFDEDFFMYGEDIDLSYRFEKNGYENYYFGETTIIHYKGESTSKDKVYLKRFYGAMKIFYQKHFTTNFLFDFATDAGIKIFSFLSNFKNKPAEKTFPEHYVFVSKDENFRRYLSEGLLKDIDLIDSYKGYNFSKLVKNKTEFILDNSLLSNKEIIDFIQKYKNNNFTFKIRPRDTNFIIGSNSKNDKGEVSLF</sequence>
<proteinExistence type="predicted"/>
<dbReference type="Proteomes" id="UP000231960">
    <property type="component" value="Unassembled WGS sequence"/>
</dbReference>
<dbReference type="InterPro" id="IPR029044">
    <property type="entry name" value="Nucleotide-diphossugar_trans"/>
</dbReference>
<dbReference type="PANTHER" id="PTHR43179:SF7">
    <property type="entry name" value="RHAMNOSYLTRANSFERASE WBBL"/>
    <property type="match status" value="1"/>
</dbReference>
<name>A0A2M9R8I1_9FLAO</name>
<evidence type="ECO:0000259" key="1">
    <source>
        <dbReference type="Pfam" id="PF00535"/>
    </source>
</evidence>
<dbReference type="AlphaFoldDB" id="A0A2M9R8I1"/>
<dbReference type="Gene3D" id="3.90.550.10">
    <property type="entry name" value="Spore Coat Polysaccharide Biosynthesis Protein SpsA, Chain A"/>
    <property type="match status" value="1"/>
</dbReference>
<accession>A0A2M9R8I1</accession>
<dbReference type="SUPFAM" id="SSF53448">
    <property type="entry name" value="Nucleotide-diphospho-sugar transferases"/>
    <property type="match status" value="1"/>
</dbReference>
<keyword evidence="2" id="KW-0808">Transferase</keyword>
<dbReference type="RefSeq" id="WP_100678725.1">
    <property type="nucleotide sequence ID" value="NZ_NIPO01000001.1"/>
</dbReference>
<gene>
    <name evidence="2" type="ORF">CDL10_10160</name>
</gene>
<dbReference type="CDD" id="cd04186">
    <property type="entry name" value="GT_2_like_c"/>
    <property type="match status" value="1"/>
</dbReference>
<reference evidence="2 3" key="1">
    <citation type="submission" date="2017-06" db="EMBL/GenBank/DDBJ databases">
        <title>Description of Avrilella dinanensis gen. nov. sp. nov.</title>
        <authorList>
            <person name="Leyer C."/>
            <person name="Sassi M."/>
            <person name="Minet J."/>
            <person name="Kayal S."/>
            <person name="Cattoir V."/>
        </authorList>
    </citation>
    <scope>NUCLEOTIDE SEQUENCE [LARGE SCALE GENOMIC DNA]</scope>
    <source>
        <strain evidence="2 3">UR159</strain>
    </source>
</reference>
<dbReference type="Pfam" id="PF00535">
    <property type="entry name" value="Glycos_transf_2"/>
    <property type="match status" value="1"/>
</dbReference>
<organism evidence="2 3">
    <name type="scientific">Avrilella dinanensis</name>
    <dbReference type="NCBI Taxonomy" id="2008672"/>
    <lineage>
        <taxon>Bacteria</taxon>
        <taxon>Pseudomonadati</taxon>
        <taxon>Bacteroidota</taxon>
        <taxon>Flavobacteriia</taxon>
        <taxon>Flavobacteriales</taxon>
        <taxon>Flavobacteriaceae</taxon>
        <taxon>Avrilella</taxon>
    </lineage>
</organism>
<comment type="caution">
    <text evidence="2">The sequence shown here is derived from an EMBL/GenBank/DDBJ whole genome shotgun (WGS) entry which is preliminary data.</text>
</comment>